<dbReference type="AlphaFoldDB" id="A0A1Z5SXV3"/>
<feature type="domain" description="Rhodanese" evidence="2">
    <location>
        <begin position="161"/>
        <end position="265"/>
    </location>
</feature>
<dbReference type="PANTHER" id="PTHR10828:SF38">
    <property type="entry name" value="ARSENICAL-RESISTANCE PROTEIN 2-RELATED"/>
    <property type="match status" value="1"/>
</dbReference>
<dbReference type="GO" id="GO:0005634">
    <property type="term" value="C:nucleus"/>
    <property type="evidence" value="ECO:0007669"/>
    <property type="project" value="TreeGrafter"/>
</dbReference>
<dbReference type="SUPFAM" id="SSF52096">
    <property type="entry name" value="ClpP/crotonase"/>
    <property type="match status" value="1"/>
</dbReference>
<dbReference type="PANTHER" id="PTHR10828">
    <property type="entry name" value="M-PHASE INDUCER PHOSPHATASE DUAL SPECIFICITY PHOSPHATASE CDC25"/>
    <property type="match status" value="1"/>
</dbReference>
<dbReference type="Pfam" id="PF00581">
    <property type="entry name" value="Rhodanese"/>
    <property type="match status" value="1"/>
</dbReference>
<evidence type="ECO:0000259" key="2">
    <source>
        <dbReference type="PROSITE" id="PS50206"/>
    </source>
</evidence>
<proteinExistence type="predicted"/>
<dbReference type="InterPro" id="IPR001753">
    <property type="entry name" value="Enoyl-CoA_hydra/iso"/>
</dbReference>
<dbReference type="InterPro" id="IPR029045">
    <property type="entry name" value="ClpP/crotonase-like_dom_sf"/>
</dbReference>
<dbReference type="SMART" id="SM00450">
    <property type="entry name" value="RHOD"/>
    <property type="match status" value="1"/>
</dbReference>
<comment type="caution">
    <text evidence="3">The sequence shown here is derived from an EMBL/GenBank/DDBJ whole genome shotgun (WGS) entry which is preliminary data.</text>
</comment>
<sequence length="276" mass="30562">MTPVDFKPELNKPQPPAEYCVVSYPAPGVLLVRLNRPKELNCINMDGHAELDAIWQWMDEEPNLSVGIVTGTGRAFCAGADLKDEAHQWGLVNKVVGDGEGEVVAAAVDYAKMIAENSPDAVIIAKTSYPRTFAASNMSSYSVGSLKNISREQLADYIRAKKPGVSVIDVRDSDYIGGHIMGCQNVPVQTHDFKMPELARTLADQEAVIFHCSLSQQRGPKSALNYLRERERMGMTKDGGDEKQKVYVLEGGFSKWQEAYGEDKELTEAYVKDLWE</sequence>
<dbReference type="PROSITE" id="PS50206">
    <property type="entry name" value="RHODANESE_3"/>
    <property type="match status" value="1"/>
</dbReference>
<evidence type="ECO:0000256" key="1">
    <source>
        <dbReference type="ARBA" id="ARBA00023026"/>
    </source>
</evidence>
<dbReference type="Pfam" id="PF00378">
    <property type="entry name" value="ECH_1"/>
    <property type="match status" value="1"/>
</dbReference>
<dbReference type="InParanoid" id="A0A1Z5SXV3"/>
<evidence type="ECO:0000313" key="3">
    <source>
        <dbReference type="EMBL" id="OTA25801.1"/>
    </source>
</evidence>
<dbReference type="GO" id="GO:0005737">
    <property type="term" value="C:cytoplasm"/>
    <property type="evidence" value="ECO:0007669"/>
    <property type="project" value="TreeGrafter"/>
</dbReference>
<gene>
    <name evidence="3" type="ORF">BTJ68_10278</name>
</gene>
<dbReference type="GO" id="GO:0004725">
    <property type="term" value="F:protein tyrosine phosphatase activity"/>
    <property type="evidence" value="ECO:0007669"/>
    <property type="project" value="TreeGrafter"/>
</dbReference>
<dbReference type="InterPro" id="IPR036873">
    <property type="entry name" value="Rhodanese-like_dom_sf"/>
</dbReference>
<reference evidence="3 4" key="1">
    <citation type="submission" date="2017-01" db="EMBL/GenBank/DDBJ databases">
        <title>The recent genome duplication of the halophilic yeast Hortaea werneckii: insights from long-read sequencing.</title>
        <authorList>
            <person name="Sinha S."/>
            <person name="Flibotte S."/>
            <person name="Neira M."/>
            <person name="Lenassi M."/>
            <person name="Gostincar C."/>
            <person name="Stajich J.E."/>
            <person name="Nislow C.E."/>
        </authorList>
    </citation>
    <scope>NUCLEOTIDE SEQUENCE [LARGE SCALE GENOMIC DNA]</scope>
    <source>
        <strain evidence="3 4">EXF-2000</strain>
    </source>
</reference>
<dbReference type="OrthoDB" id="102559at2759"/>
<dbReference type="Proteomes" id="UP000194280">
    <property type="component" value="Unassembled WGS sequence"/>
</dbReference>
<dbReference type="SUPFAM" id="SSF52821">
    <property type="entry name" value="Rhodanese/Cell cycle control phosphatase"/>
    <property type="match status" value="1"/>
</dbReference>
<keyword evidence="1" id="KW-0843">Virulence</keyword>
<dbReference type="CDD" id="cd06558">
    <property type="entry name" value="crotonase-like"/>
    <property type="match status" value="1"/>
</dbReference>
<dbReference type="VEuPathDB" id="FungiDB:BTJ68_10278"/>
<dbReference type="Gene3D" id="3.90.226.10">
    <property type="entry name" value="2-enoyl-CoA Hydratase, Chain A, domain 1"/>
    <property type="match status" value="2"/>
</dbReference>
<dbReference type="EMBL" id="MUNK01000196">
    <property type="protein sequence ID" value="OTA25801.1"/>
    <property type="molecule type" value="Genomic_DNA"/>
</dbReference>
<organism evidence="3 4">
    <name type="scientific">Hortaea werneckii EXF-2000</name>
    <dbReference type="NCBI Taxonomy" id="1157616"/>
    <lineage>
        <taxon>Eukaryota</taxon>
        <taxon>Fungi</taxon>
        <taxon>Dikarya</taxon>
        <taxon>Ascomycota</taxon>
        <taxon>Pezizomycotina</taxon>
        <taxon>Dothideomycetes</taxon>
        <taxon>Dothideomycetidae</taxon>
        <taxon>Mycosphaerellales</taxon>
        <taxon>Teratosphaeriaceae</taxon>
        <taxon>Hortaea</taxon>
    </lineage>
</organism>
<keyword evidence="4" id="KW-1185">Reference proteome</keyword>
<dbReference type="InterPro" id="IPR001763">
    <property type="entry name" value="Rhodanese-like_dom"/>
</dbReference>
<dbReference type="STRING" id="1157616.A0A1Z5SXV3"/>
<accession>A0A1Z5SXV3</accession>
<protein>
    <recommendedName>
        <fullName evidence="2">Rhodanese domain-containing protein</fullName>
    </recommendedName>
</protein>
<name>A0A1Z5SXV3_HORWE</name>
<dbReference type="Gene3D" id="3.40.250.10">
    <property type="entry name" value="Rhodanese-like domain"/>
    <property type="match status" value="1"/>
</dbReference>
<dbReference type="FunCoup" id="A0A1Z5SXV3">
    <property type="interactions" value="280"/>
</dbReference>
<evidence type="ECO:0000313" key="4">
    <source>
        <dbReference type="Proteomes" id="UP000194280"/>
    </source>
</evidence>